<dbReference type="Pfam" id="PF14559">
    <property type="entry name" value="TPR_19"/>
    <property type="match status" value="1"/>
</dbReference>
<feature type="region of interest" description="Disordered" evidence="4">
    <location>
        <begin position="196"/>
        <end position="247"/>
    </location>
</feature>
<feature type="non-terminal residue" evidence="6">
    <location>
        <position position="247"/>
    </location>
</feature>
<reference evidence="6 7" key="1">
    <citation type="submission" date="2012-07" db="EMBL/GenBank/DDBJ databases">
        <title>Draft genome sequence of Desulfovibrio magneticus str. Maddingley MBC34 obtained from a metagenomic sequence of a methanogenic enrichment isolated from coal-seam formation water in Victoria, Australia.</title>
        <authorList>
            <person name="Greenfield P."/>
            <person name="Hendry P."/>
            <person name="Li D."/>
            <person name="Rosewarne C.P."/>
            <person name="Tran-Dinh N."/>
            <person name="Elbourne L.D.H."/>
            <person name="Paulsen I.T."/>
            <person name="Midgley D.J."/>
        </authorList>
    </citation>
    <scope>NUCLEOTIDE SEQUENCE [LARGE SCALE GENOMIC DNA]</scope>
    <source>
        <strain evidence="7">Maddingley MBC34</strain>
    </source>
</reference>
<feature type="signal peptide" evidence="5">
    <location>
        <begin position="1"/>
        <end position="24"/>
    </location>
</feature>
<dbReference type="InterPro" id="IPR011990">
    <property type="entry name" value="TPR-like_helical_dom_sf"/>
</dbReference>
<dbReference type="PROSITE" id="PS50005">
    <property type="entry name" value="TPR"/>
    <property type="match status" value="2"/>
</dbReference>
<dbReference type="PROSITE" id="PS51257">
    <property type="entry name" value="PROKAR_LIPOPROTEIN"/>
    <property type="match status" value="1"/>
</dbReference>
<feature type="chain" id="PRO_5003891232" evidence="5">
    <location>
        <begin position="25"/>
        <end position="247"/>
    </location>
</feature>
<keyword evidence="5" id="KW-0732">Signal</keyword>
<comment type="caution">
    <text evidence="6">The sequence shown here is derived from an EMBL/GenBank/DDBJ whole genome shotgun (WGS) entry which is preliminary data.</text>
</comment>
<evidence type="ECO:0000256" key="2">
    <source>
        <dbReference type="ARBA" id="ARBA00022803"/>
    </source>
</evidence>
<feature type="repeat" description="TPR" evidence="3">
    <location>
        <begin position="77"/>
        <end position="110"/>
    </location>
</feature>
<keyword evidence="2 3" id="KW-0802">TPR repeat</keyword>
<dbReference type="Proteomes" id="UP000006272">
    <property type="component" value="Unassembled WGS sequence"/>
</dbReference>
<dbReference type="AlphaFoldDB" id="K6FJQ8"/>
<dbReference type="EMBL" id="ALAO01000208">
    <property type="protein sequence ID" value="EKO38812.1"/>
    <property type="molecule type" value="Genomic_DNA"/>
</dbReference>
<proteinExistence type="predicted"/>
<dbReference type="PANTHER" id="PTHR45586">
    <property type="entry name" value="TPR REPEAT-CONTAINING PROTEIN PA4667"/>
    <property type="match status" value="1"/>
</dbReference>
<evidence type="ECO:0000313" key="6">
    <source>
        <dbReference type="EMBL" id="EKO38812.1"/>
    </source>
</evidence>
<dbReference type="PANTHER" id="PTHR45586:SF1">
    <property type="entry name" value="LIPOPOLYSACCHARIDE ASSEMBLY PROTEIN B"/>
    <property type="match status" value="1"/>
</dbReference>
<dbReference type="SMART" id="SM00028">
    <property type="entry name" value="TPR"/>
    <property type="match status" value="3"/>
</dbReference>
<feature type="repeat" description="TPR" evidence="3">
    <location>
        <begin position="145"/>
        <end position="178"/>
    </location>
</feature>
<feature type="compositionally biased region" description="Low complexity" evidence="4">
    <location>
        <begin position="206"/>
        <end position="231"/>
    </location>
</feature>
<name>K6FJQ8_9BACT</name>
<evidence type="ECO:0000313" key="7">
    <source>
        <dbReference type="Proteomes" id="UP000006272"/>
    </source>
</evidence>
<protein>
    <submittedName>
        <fullName evidence="6">Tfp pilus assembly protein PilF</fullName>
    </submittedName>
</protein>
<gene>
    <name evidence="6" type="ORF">B193_2485</name>
</gene>
<organism evidence="6 7">
    <name type="scientific">Solidesulfovibrio magneticus str. Maddingley MBC34</name>
    <dbReference type="NCBI Taxonomy" id="1206767"/>
    <lineage>
        <taxon>Bacteria</taxon>
        <taxon>Pseudomonadati</taxon>
        <taxon>Thermodesulfobacteriota</taxon>
        <taxon>Desulfovibrionia</taxon>
        <taxon>Desulfovibrionales</taxon>
        <taxon>Desulfovibrionaceae</taxon>
        <taxon>Solidesulfovibrio</taxon>
    </lineage>
</organism>
<dbReference type="Pfam" id="PF13432">
    <property type="entry name" value="TPR_16"/>
    <property type="match status" value="1"/>
</dbReference>
<keyword evidence="1" id="KW-0677">Repeat</keyword>
<dbReference type="InterPro" id="IPR051012">
    <property type="entry name" value="CellSynth/LPSAsmb/PSIAsmb"/>
</dbReference>
<dbReference type="Gene3D" id="1.25.40.10">
    <property type="entry name" value="Tetratricopeptide repeat domain"/>
    <property type="match status" value="1"/>
</dbReference>
<evidence type="ECO:0000256" key="4">
    <source>
        <dbReference type="SAM" id="MobiDB-lite"/>
    </source>
</evidence>
<evidence type="ECO:0000256" key="1">
    <source>
        <dbReference type="ARBA" id="ARBA00022737"/>
    </source>
</evidence>
<accession>K6FJQ8</accession>
<evidence type="ECO:0000256" key="5">
    <source>
        <dbReference type="SAM" id="SignalP"/>
    </source>
</evidence>
<sequence length="247" mass="25486">MPRHVCRLTVACLALCLALCLGLAAGCQKQPGPPPTPPPAPTAGQRLDAARQAVLAGDCARALPELETLPGELPQSGETFLLLGLCRAKQGQPDRAEAALAKASSLEPDNPRPLEALGILRYGQGRRPEAREALGKAAELKSTNPQTYYYLGNIAMQAGQCSQALDYYRMSMVKDPAFGDAFKEYRAAAAACAKSVRPAVPPPGAAPKKPAVPAAAPAAKKPDASPSAPTAPAAPTPPKKTATSPPA</sequence>
<dbReference type="InterPro" id="IPR019734">
    <property type="entry name" value="TPR_rpt"/>
</dbReference>
<dbReference type="SUPFAM" id="SSF48452">
    <property type="entry name" value="TPR-like"/>
    <property type="match status" value="1"/>
</dbReference>
<evidence type="ECO:0000256" key="3">
    <source>
        <dbReference type="PROSITE-ProRule" id="PRU00339"/>
    </source>
</evidence>